<organism evidence="3 4">
    <name type="scientific">Thalassobaculum litoreum DSM 18839</name>
    <dbReference type="NCBI Taxonomy" id="1123362"/>
    <lineage>
        <taxon>Bacteria</taxon>
        <taxon>Pseudomonadati</taxon>
        <taxon>Pseudomonadota</taxon>
        <taxon>Alphaproteobacteria</taxon>
        <taxon>Rhodospirillales</taxon>
        <taxon>Thalassobaculaceae</taxon>
        <taxon>Thalassobaculum</taxon>
    </lineage>
</organism>
<dbReference type="Gene3D" id="3.40.50.2300">
    <property type="match status" value="1"/>
</dbReference>
<feature type="modified residue" description="4-aspartylphosphate" evidence="1">
    <location>
        <position position="195"/>
    </location>
</feature>
<dbReference type="SUPFAM" id="SSF52172">
    <property type="entry name" value="CheY-like"/>
    <property type="match status" value="1"/>
</dbReference>
<gene>
    <name evidence="3" type="ORF">SAMN05660686_03490</name>
</gene>
<accession>A0A8G2BKI2</accession>
<dbReference type="OrthoDB" id="9786101at2"/>
<proteinExistence type="predicted"/>
<comment type="caution">
    <text evidence="3">The sequence shown here is derived from an EMBL/GenBank/DDBJ whole genome shotgun (WGS) entry which is preliminary data.</text>
</comment>
<dbReference type="InterPro" id="IPR011006">
    <property type="entry name" value="CheY-like_superfamily"/>
</dbReference>
<name>A0A8G2BKI2_9PROT</name>
<protein>
    <submittedName>
        <fullName evidence="3">Response regulator receiver domain-containing protein</fullName>
    </submittedName>
</protein>
<dbReference type="AlphaFoldDB" id="A0A8G2BKI2"/>
<sequence>MRKWLNHQSVRPLRRFLRALNVDTVWAEEWLRLTYASAETDEVLSGTATASAKFQVFKDFFREWAFQNATEGDGATKGDPLPFTDDRLRTFVPNLPPVCEQMLLLCDFVGFTVEEGAKLLELTPEQGTVELEEGRKLTRNLPPLPVLILEDHGLIAQDLSDIIGETGLSVIGIVANEADAIKVCRRNWPEIIVSDQMLEGGDTGLQAIEKLRADGEFATIYVTAYPDEVLTGLDDEPAVIVAKPFKPEAIRAALGYTIAARDRLGSVIDAEAERDIG</sequence>
<dbReference type="EMBL" id="FNBW01000011">
    <property type="protein sequence ID" value="SDG14483.1"/>
    <property type="molecule type" value="Genomic_DNA"/>
</dbReference>
<keyword evidence="1" id="KW-0597">Phosphoprotein</keyword>
<dbReference type="Proteomes" id="UP000198615">
    <property type="component" value="Unassembled WGS sequence"/>
</dbReference>
<dbReference type="Gene3D" id="1.20.140.160">
    <property type="match status" value="1"/>
</dbReference>
<evidence type="ECO:0000256" key="1">
    <source>
        <dbReference type="PROSITE-ProRule" id="PRU00169"/>
    </source>
</evidence>
<evidence type="ECO:0000313" key="4">
    <source>
        <dbReference type="Proteomes" id="UP000198615"/>
    </source>
</evidence>
<evidence type="ECO:0000313" key="3">
    <source>
        <dbReference type="EMBL" id="SDG14483.1"/>
    </source>
</evidence>
<dbReference type="Pfam" id="PF00072">
    <property type="entry name" value="Response_reg"/>
    <property type="match status" value="1"/>
</dbReference>
<keyword evidence="4" id="KW-1185">Reference proteome</keyword>
<dbReference type="PROSITE" id="PS50110">
    <property type="entry name" value="RESPONSE_REGULATORY"/>
    <property type="match status" value="1"/>
</dbReference>
<evidence type="ECO:0000259" key="2">
    <source>
        <dbReference type="PROSITE" id="PS50110"/>
    </source>
</evidence>
<reference evidence="3 4" key="1">
    <citation type="submission" date="2016-10" db="EMBL/GenBank/DDBJ databases">
        <authorList>
            <person name="Varghese N."/>
            <person name="Submissions S."/>
        </authorList>
    </citation>
    <scope>NUCLEOTIDE SEQUENCE [LARGE SCALE GENOMIC DNA]</scope>
    <source>
        <strain evidence="3 4">DSM 18839</strain>
    </source>
</reference>
<dbReference type="GO" id="GO:0000160">
    <property type="term" value="P:phosphorelay signal transduction system"/>
    <property type="evidence" value="ECO:0007669"/>
    <property type="project" value="InterPro"/>
</dbReference>
<dbReference type="SMART" id="SM00448">
    <property type="entry name" value="REC"/>
    <property type="match status" value="1"/>
</dbReference>
<feature type="domain" description="Response regulatory" evidence="2">
    <location>
        <begin position="145"/>
        <end position="258"/>
    </location>
</feature>
<dbReference type="InterPro" id="IPR001789">
    <property type="entry name" value="Sig_transdc_resp-reg_receiver"/>
</dbReference>